<comment type="catalytic activity">
    <reaction evidence="1">
        <text>Random endo-hydrolysis of N-acetyl-beta-D-glucosaminide (1-&gt;4)-beta-linkages in chitin and chitodextrins.</text>
        <dbReference type="EC" id="3.2.1.14"/>
    </reaction>
</comment>
<keyword evidence="3" id="KW-0624">Polysaccharide degradation</keyword>
<organism evidence="6 7">
    <name type="scientific">Flavobacterium shii</name>
    <dbReference type="NCBI Taxonomy" id="2987687"/>
    <lineage>
        <taxon>Bacteria</taxon>
        <taxon>Pseudomonadati</taxon>
        <taxon>Bacteroidota</taxon>
        <taxon>Flavobacteriia</taxon>
        <taxon>Flavobacteriales</taxon>
        <taxon>Flavobacteriaceae</taxon>
        <taxon>Flavobacterium</taxon>
    </lineage>
</organism>
<feature type="chain" id="PRO_5040753784" description="chitinase" evidence="4">
    <location>
        <begin position="22"/>
        <end position="364"/>
    </location>
</feature>
<dbReference type="Gene3D" id="3.10.50.10">
    <property type="match status" value="1"/>
</dbReference>
<dbReference type="SMART" id="SM00636">
    <property type="entry name" value="Glyco_18"/>
    <property type="match status" value="1"/>
</dbReference>
<dbReference type="EC" id="3.2.1.14" evidence="2"/>
<name>A0A9X3C538_9FLAO</name>
<keyword evidence="4" id="KW-0732">Signal</keyword>
<dbReference type="GO" id="GO:0008843">
    <property type="term" value="F:endochitinase activity"/>
    <property type="evidence" value="ECO:0007669"/>
    <property type="project" value="UniProtKB-EC"/>
</dbReference>
<dbReference type="PANTHER" id="PTHR11177">
    <property type="entry name" value="CHITINASE"/>
    <property type="match status" value="1"/>
</dbReference>
<dbReference type="Proteomes" id="UP001151079">
    <property type="component" value="Unassembled WGS sequence"/>
</dbReference>
<dbReference type="SUPFAM" id="SSF51445">
    <property type="entry name" value="(Trans)glycosidases"/>
    <property type="match status" value="1"/>
</dbReference>
<dbReference type="PROSITE" id="PS51910">
    <property type="entry name" value="GH18_2"/>
    <property type="match status" value="1"/>
</dbReference>
<dbReference type="Gene3D" id="3.20.20.80">
    <property type="entry name" value="Glycosidases"/>
    <property type="match status" value="1"/>
</dbReference>
<evidence type="ECO:0000256" key="2">
    <source>
        <dbReference type="ARBA" id="ARBA00012729"/>
    </source>
</evidence>
<evidence type="ECO:0000256" key="1">
    <source>
        <dbReference type="ARBA" id="ARBA00000822"/>
    </source>
</evidence>
<keyword evidence="7" id="KW-1185">Reference proteome</keyword>
<evidence type="ECO:0000313" key="6">
    <source>
        <dbReference type="EMBL" id="MCV9926187.1"/>
    </source>
</evidence>
<keyword evidence="6" id="KW-0378">Hydrolase</keyword>
<reference evidence="6" key="1">
    <citation type="submission" date="2022-10" db="EMBL/GenBank/DDBJ databases">
        <title>Two novel species of Flavobacterium.</title>
        <authorList>
            <person name="Liu Q."/>
            <person name="Xin Y.-H."/>
        </authorList>
    </citation>
    <scope>NUCLEOTIDE SEQUENCE</scope>
    <source>
        <strain evidence="6">LS1R49</strain>
    </source>
</reference>
<gene>
    <name evidence="6" type="ORF">OIU83_00870</name>
</gene>
<accession>A0A9X3C538</accession>
<evidence type="ECO:0000256" key="3">
    <source>
        <dbReference type="ARBA" id="ARBA00023024"/>
    </source>
</evidence>
<dbReference type="CDD" id="cd06548">
    <property type="entry name" value="GH18_chitinase"/>
    <property type="match status" value="1"/>
</dbReference>
<dbReference type="RefSeq" id="WP_264204392.1">
    <property type="nucleotide sequence ID" value="NZ_JAOZEW010000001.1"/>
</dbReference>
<keyword evidence="3" id="KW-0119">Carbohydrate metabolism</keyword>
<dbReference type="InterPro" id="IPR029070">
    <property type="entry name" value="Chitinase_insertion_sf"/>
</dbReference>
<dbReference type="InterPro" id="IPR001223">
    <property type="entry name" value="Glyco_hydro18_cat"/>
</dbReference>
<dbReference type="EMBL" id="JAOZEW010000001">
    <property type="protein sequence ID" value="MCV9926187.1"/>
    <property type="molecule type" value="Genomic_DNA"/>
</dbReference>
<dbReference type="PANTHER" id="PTHR11177:SF317">
    <property type="entry name" value="CHITINASE 12-RELATED"/>
    <property type="match status" value="1"/>
</dbReference>
<protein>
    <recommendedName>
        <fullName evidence="2">chitinase</fullName>
        <ecNumber evidence="2">3.2.1.14</ecNumber>
    </recommendedName>
</protein>
<dbReference type="InterPro" id="IPR050314">
    <property type="entry name" value="Glycosyl_Hydrlase_18"/>
</dbReference>
<proteinExistence type="predicted"/>
<dbReference type="GO" id="GO:0005975">
    <property type="term" value="P:carbohydrate metabolic process"/>
    <property type="evidence" value="ECO:0007669"/>
    <property type="project" value="InterPro"/>
</dbReference>
<evidence type="ECO:0000256" key="4">
    <source>
        <dbReference type="SAM" id="SignalP"/>
    </source>
</evidence>
<dbReference type="InterPro" id="IPR017853">
    <property type="entry name" value="GH"/>
</dbReference>
<dbReference type="AlphaFoldDB" id="A0A9X3C538"/>
<sequence length="364" mass="40894">MKRLNLIIIFLLFCCVTNTFAQSGKKIDVIAYYTGDDKLIDQYDVSKLTHIIYSFCHLKDGKLNVDTAKDTIAIKHLVGLKATYPKLKIMLSLGGWAGCETCSAVFSTAEGRSLFAKSVKATNDFFKTDGLDLDWEYPAIEGLPGHLYQAADKPNFTELVKILRTTLGKKHELSFAAGGFQQFLDESIEWKLVMPLVDRVNIMSYDLVNGYSKVTGHQAPLYSGTPDAQSTNRAVTYLLKLGIPAHKLVIGGAFYTRIWKNVANVNNGLYQSGEHIEGVSFKDYATTFTEANGWKYFWDDKAKAGYWYNEKEQKFATGDDLASIKEKTEYAKSKKLGGIMFWELPLDTFKDGMVDAIYDVKNKK</sequence>
<dbReference type="SUPFAM" id="SSF54556">
    <property type="entry name" value="Chitinase insertion domain"/>
    <property type="match status" value="1"/>
</dbReference>
<feature type="signal peptide" evidence="4">
    <location>
        <begin position="1"/>
        <end position="21"/>
    </location>
</feature>
<comment type="caution">
    <text evidence="6">The sequence shown here is derived from an EMBL/GenBank/DDBJ whole genome shotgun (WGS) entry which is preliminary data.</text>
</comment>
<dbReference type="GO" id="GO:0008061">
    <property type="term" value="F:chitin binding"/>
    <property type="evidence" value="ECO:0007669"/>
    <property type="project" value="InterPro"/>
</dbReference>
<dbReference type="InterPro" id="IPR011583">
    <property type="entry name" value="Chitinase_II/V-like_cat"/>
</dbReference>
<feature type="domain" description="GH18" evidence="5">
    <location>
        <begin position="27"/>
        <end position="364"/>
    </location>
</feature>
<dbReference type="Pfam" id="PF00704">
    <property type="entry name" value="Glyco_hydro_18"/>
    <property type="match status" value="1"/>
</dbReference>
<evidence type="ECO:0000259" key="5">
    <source>
        <dbReference type="PROSITE" id="PS51910"/>
    </source>
</evidence>
<evidence type="ECO:0000313" key="7">
    <source>
        <dbReference type="Proteomes" id="UP001151079"/>
    </source>
</evidence>
<dbReference type="GO" id="GO:0006032">
    <property type="term" value="P:chitin catabolic process"/>
    <property type="evidence" value="ECO:0007669"/>
    <property type="project" value="UniProtKB-KW"/>
</dbReference>
<keyword evidence="3" id="KW-0146">Chitin degradation</keyword>